<comment type="function">
    <text evidence="2 10">Catalyzes the formation of the alpha-1,6-glucosidic linkages in glycogen by scission of a 1,4-alpha-linked oligosaccharide from growing alpha-1,4-glucan chains and the subsequent attachment of the oligosaccharide to the alpha-1,6 position.</text>
</comment>
<comment type="subunit">
    <text evidence="10">Monomer.</text>
</comment>
<dbReference type="InterPro" id="IPR006048">
    <property type="entry name" value="A-amylase/branching_C"/>
</dbReference>
<evidence type="ECO:0000256" key="4">
    <source>
        <dbReference type="ARBA" id="ARBA00009000"/>
    </source>
</evidence>
<name>A0ABY6J523_9BACT</name>
<keyword evidence="6 10" id="KW-0328">Glycosyltransferase</keyword>
<keyword evidence="14" id="KW-1185">Reference proteome</keyword>
<organism evidence="13 14">
    <name type="scientific">Chitinophaga horti</name>
    <dbReference type="NCBI Taxonomy" id="2920382"/>
    <lineage>
        <taxon>Bacteria</taxon>
        <taxon>Pseudomonadati</taxon>
        <taxon>Bacteroidota</taxon>
        <taxon>Chitinophagia</taxon>
        <taxon>Chitinophagales</taxon>
        <taxon>Chitinophagaceae</taxon>
        <taxon>Chitinophaga</taxon>
    </lineage>
</organism>
<accession>A0ABY6J523</accession>
<dbReference type="Proteomes" id="UP001162741">
    <property type="component" value="Chromosome"/>
</dbReference>
<dbReference type="CDD" id="cd11322">
    <property type="entry name" value="AmyAc_Glg_BE"/>
    <property type="match status" value="1"/>
</dbReference>
<evidence type="ECO:0000256" key="1">
    <source>
        <dbReference type="ARBA" id="ARBA00000826"/>
    </source>
</evidence>
<dbReference type="CDD" id="cd02855">
    <property type="entry name" value="E_set_GBE_prok_N"/>
    <property type="match status" value="1"/>
</dbReference>
<evidence type="ECO:0000256" key="11">
    <source>
        <dbReference type="SAM" id="MobiDB-lite"/>
    </source>
</evidence>
<feature type="domain" description="Glycosyl hydrolase family 13 catalytic" evidence="12">
    <location>
        <begin position="278"/>
        <end position="630"/>
    </location>
</feature>
<dbReference type="InterPro" id="IPR013783">
    <property type="entry name" value="Ig-like_fold"/>
</dbReference>
<dbReference type="PANTHER" id="PTHR43651:SF3">
    <property type="entry name" value="1,4-ALPHA-GLUCAN-BRANCHING ENZYME"/>
    <property type="match status" value="1"/>
</dbReference>
<dbReference type="Gene3D" id="2.60.40.10">
    <property type="entry name" value="Immunoglobulins"/>
    <property type="match status" value="1"/>
</dbReference>
<dbReference type="PANTHER" id="PTHR43651">
    <property type="entry name" value="1,4-ALPHA-GLUCAN-BRANCHING ENZYME"/>
    <property type="match status" value="1"/>
</dbReference>
<dbReference type="InterPro" id="IPR006407">
    <property type="entry name" value="GlgB"/>
</dbReference>
<keyword evidence="7 10" id="KW-0808">Transferase</keyword>
<dbReference type="Pfam" id="PF02922">
    <property type="entry name" value="CBM_48"/>
    <property type="match status" value="1"/>
</dbReference>
<evidence type="ECO:0000256" key="2">
    <source>
        <dbReference type="ARBA" id="ARBA00002953"/>
    </source>
</evidence>
<dbReference type="HAMAP" id="MF_00685">
    <property type="entry name" value="GlgB"/>
    <property type="match status" value="1"/>
</dbReference>
<feature type="active site" description="Proton donor" evidence="10">
    <location>
        <position position="491"/>
    </location>
</feature>
<dbReference type="GO" id="GO:0003844">
    <property type="term" value="F:1,4-alpha-glucan branching enzyme activity"/>
    <property type="evidence" value="ECO:0007669"/>
    <property type="project" value="UniProtKB-EC"/>
</dbReference>
<comment type="similarity">
    <text evidence="4 10">Belongs to the glycosyl hydrolase 13 family. GlgB subfamily.</text>
</comment>
<dbReference type="RefSeq" id="WP_264282613.1">
    <property type="nucleotide sequence ID" value="NZ_CP107006.1"/>
</dbReference>
<dbReference type="InterPro" id="IPR006047">
    <property type="entry name" value="GH13_cat_dom"/>
</dbReference>
<keyword evidence="8 10" id="KW-0320">Glycogen biosynthesis</keyword>
<evidence type="ECO:0000256" key="5">
    <source>
        <dbReference type="ARBA" id="ARBA00022600"/>
    </source>
</evidence>
<dbReference type="Gene3D" id="3.20.20.80">
    <property type="entry name" value="Glycosidases"/>
    <property type="match status" value="1"/>
</dbReference>
<dbReference type="InterPro" id="IPR037439">
    <property type="entry name" value="Branching_enzy"/>
</dbReference>
<comment type="catalytic activity">
    <reaction evidence="1 10">
        <text>Transfers a segment of a (1-&gt;4)-alpha-D-glucan chain to a primary hydroxy group in a similar glucan chain.</text>
        <dbReference type="EC" id="2.4.1.18"/>
    </reaction>
</comment>
<protein>
    <recommendedName>
        <fullName evidence="10">1,4-alpha-glucan branching enzyme GlgB</fullName>
        <ecNumber evidence="10">2.4.1.18</ecNumber>
    </recommendedName>
    <alternativeName>
        <fullName evidence="10">1,4-alpha-D-glucan:1,4-alpha-D-glucan 6-glucosyl-transferase</fullName>
    </alternativeName>
    <alternativeName>
        <fullName evidence="10">Alpha-(1-&gt;4)-glucan branching enzyme</fullName>
    </alternativeName>
    <alternativeName>
        <fullName evidence="10">Glycogen branching enzyme</fullName>
        <shortName evidence="10">BE</shortName>
    </alternativeName>
</protein>
<evidence type="ECO:0000256" key="10">
    <source>
        <dbReference type="HAMAP-Rule" id="MF_00685"/>
    </source>
</evidence>
<dbReference type="NCBIfam" id="NF008967">
    <property type="entry name" value="PRK12313.1"/>
    <property type="match status" value="1"/>
</dbReference>
<dbReference type="EC" id="2.4.1.18" evidence="10"/>
<dbReference type="InterPro" id="IPR013780">
    <property type="entry name" value="Glyco_hydro_b"/>
</dbReference>
<dbReference type="NCBIfam" id="NF003811">
    <property type="entry name" value="PRK05402.1"/>
    <property type="match status" value="1"/>
</dbReference>
<dbReference type="SUPFAM" id="SSF51011">
    <property type="entry name" value="Glycosyl hydrolase domain"/>
    <property type="match status" value="1"/>
</dbReference>
<dbReference type="Pfam" id="PF02806">
    <property type="entry name" value="Alpha-amylase_C"/>
    <property type="match status" value="1"/>
</dbReference>
<evidence type="ECO:0000313" key="13">
    <source>
        <dbReference type="EMBL" id="UYQ94773.1"/>
    </source>
</evidence>
<evidence type="ECO:0000256" key="7">
    <source>
        <dbReference type="ARBA" id="ARBA00022679"/>
    </source>
</evidence>
<evidence type="ECO:0000259" key="12">
    <source>
        <dbReference type="SMART" id="SM00642"/>
    </source>
</evidence>
<gene>
    <name evidence="10 13" type="primary">glgB</name>
    <name evidence="13" type="ORF">MKQ68_06670</name>
</gene>
<dbReference type="PIRSF" id="PIRSF000463">
    <property type="entry name" value="GlgB"/>
    <property type="match status" value="1"/>
</dbReference>
<feature type="active site" description="Nucleophile" evidence="10">
    <location>
        <position position="438"/>
    </location>
</feature>
<evidence type="ECO:0000313" key="14">
    <source>
        <dbReference type="Proteomes" id="UP001162741"/>
    </source>
</evidence>
<dbReference type="InterPro" id="IPR044143">
    <property type="entry name" value="GlgB_N_E_set_prok"/>
</dbReference>
<dbReference type="Pfam" id="PF00128">
    <property type="entry name" value="Alpha-amylase"/>
    <property type="match status" value="1"/>
</dbReference>
<keyword evidence="9 10" id="KW-0119">Carbohydrate metabolism</keyword>
<dbReference type="InterPro" id="IPR017853">
    <property type="entry name" value="GH"/>
</dbReference>
<proteinExistence type="inferred from homology"/>
<dbReference type="InterPro" id="IPR004193">
    <property type="entry name" value="Glyco_hydro_13_N"/>
</dbReference>
<dbReference type="SUPFAM" id="SSF51445">
    <property type="entry name" value="(Trans)glycosidases"/>
    <property type="match status" value="1"/>
</dbReference>
<dbReference type="Gene3D" id="2.60.40.1180">
    <property type="entry name" value="Golgi alpha-mannosidase II"/>
    <property type="match status" value="1"/>
</dbReference>
<reference evidence="13" key="1">
    <citation type="submission" date="2022-10" db="EMBL/GenBank/DDBJ databases">
        <title>Chitinophaga sp. nov., isolated from soil.</title>
        <authorList>
            <person name="Jeon C.O."/>
        </authorList>
    </citation>
    <scope>NUCLEOTIDE SEQUENCE</scope>
    <source>
        <strain evidence="13">R8</strain>
    </source>
</reference>
<dbReference type="EMBL" id="CP107006">
    <property type="protein sequence ID" value="UYQ94773.1"/>
    <property type="molecule type" value="Genomic_DNA"/>
</dbReference>
<comment type="pathway">
    <text evidence="3 10">Glycan biosynthesis; glycogen biosynthesis.</text>
</comment>
<keyword evidence="5 10" id="KW-0321">Glycogen metabolism</keyword>
<evidence type="ECO:0000256" key="8">
    <source>
        <dbReference type="ARBA" id="ARBA00023056"/>
    </source>
</evidence>
<evidence type="ECO:0000256" key="9">
    <source>
        <dbReference type="ARBA" id="ARBA00023277"/>
    </source>
</evidence>
<evidence type="ECO:0000256" key="3">
    <source>
        <dbReference type="ARBA" id="ARBA00004964"/>
    </source>
</evidence>
<evidence type="ECO:0000256" key="6">
    <source>
        <dbReference type="ARBA" id="ARBA00022676"/>
    </source>
</evidence>
<sequence>MATAKKKASAEEQATPATEKKATPKKAAAKPAATSTDGEEPVKKRSVAKKAADGEGKVSAAKKKKAVQVESVEVTVSETASEAGIDGAARKKKAAPKAKKTATITPSETNAALSETPTTFRELGAVEPFTLFSAKDIELFQAGRHYGLYEKFGAHAVTYEGVEGTYFAVWAPSAAFVSVVGEFNDWTPHTHTLLPRWDNSGIWEGFVPNVKQGQLYKYFIRAESGEELWKGDPFARYWEVRPKTASITYEAGYKWKDKKWMDGRAQKNSLKSPYTVYEVHLGSWRKPDPNEAEVFYTYGEIAEKLVPYVKEMGFTHVELMPISEHPFDGSWGYQQTGYYAPTSRYGTPDEFMAFVDAFHQAGIGVILDWVASHFPYDDHGLFRFDGSHVYEYADMRKGYHPDWNSYVFNYARGEVRSFLGSNALYWLDRFHVDGLRVDAVASMIHLNYSRKEGTWEPNEHGGPENLEAITFLKELNEEIYGRFPDVQTIAEESTNFYGVSRPVFLGGLGFGMKWMMGWMNDTLDYFKRDPYLRKYYQDHFTFSLMYAYSENFMLPLSHDEVVHGKSPMLYKMPGDDWQKCANLRLLYAYMYTHPGTKLLFMGDEFGQTTEWNYKTELNWQLLEHKTHKGIQQFVKDINHLYTGTPALYQTQFDVAGFEWIGLSDRDNSVIVYARKGESDKEVLLVVLNMMPNAHEEYAIGVPWSRKWKEVLNSDDAKYYGSGVVNTGPIESYEETYNGQPYTIKLRVPPLGATILKLQ</sequence>
<dbReference type="NCBIfam" id="TIGR01515">
    <property type="entry name" value="branching_enzym"/>
    <property type="match status" value="1"/>
</dbReference>
<dbReference type="SMART" id="SM00642">
    <property type="entry name" value="Aamy"/>
    <property type="match status" value="1"/>
</dbReference>
<feature type="region of interest" description="Disordered" evidence="11">
    <location>
        <begin position="1"/>
        <end position="66"/>
    </location>
</feature>